<evidence type="ECO:0000313" key="1">
    <source>
        <dbReference type="EMBL" id="AEH93258.1"/>
    </source>
</evidence>
<dbReference type="InterPro" id="IPR025984">
    <property type="entry name" value="DCTPP"/>
</dbReference>
<dbReference type="PANTHER" id="PTHR46523">
    <property type="entry name" value="DCTP PYROPHOSPHATASE 1"/>
    <property type="match status" value="1"/>
</dbReference>
<dbReference type="EMBL" id="CP002816">
    <property type="protein sequence ID" value="AEH93258.1"/>
    <property type="molecule type" value="Genomic_DNA"/>
</dbReference>
<evidence type="ECO:0008006" key="3">
    <source>
        <dbReference type="Google" id="ProtNLM"/>
    </source>
</evidence>
<sequence length="99" mass="11635">MKHLQNEITTFLKERDWLEQYNHPKDLAISLSLEASELLECFQWKTDEVALKENREEILKEVADVMIYALQIAESMGADGEELVRSKLAENRTRTWPKK</sequence>
<dbReference type="PATRIC" id="fig|1030009.3.peg.2239"/>
<protein>
    <recommendedName>
        <fullName evidence="3">Nucleotide pyrophosphohydrolase</fullName>
    </recommendedName>
</protein>
<dbReference type="Proteomes" id="UP000000486">
    <property type="component" value="Chromosome"/>
</dbReference>
<dbReference type="Pfam" id="PF12643">
    <property type="entry name" value="MazG-like"/>
    <property type="match status" value="1"/>
</dbReference>
<organism evidence="1 2">
    <name type="scientific">Listeria monocytogenes serotype 4a (strain M7)</name>
    <dbReference type="NCBI Taxonomy" id="1030009"/>
    <lineage>
        <taxon>Bacteria</taxon>
        <taxon>Bacillati</taxon>
        <taxon>Bacillota</taxon>
        <taxon>Bacilli</taxon>
        <taxon>Bacillales</taxon>
        <taxon>Listeriaceae</taxon>
        <taxon>Listeria</taxon>
    </lineage>
</organism>
<dbReference type="RefSeq" id="WP_012580918.1">
    <property type="nucleotide sequence ID" value="NC_017537.1"/>
</dbReference>
<accession>A0A0E0UYU3</accession>
<dbReference type="GO" id="GO:0009143">
    <property type="term" value="P:nucleoside triphosphate catabolic process"/>
    <property type="evidence" value="ECO:0007669"/>
    <property type="project" value="InterPro"/>
</dbReference>
<gene>
    <name evidence="1" type="ordered locus">LMM7_2253</name>
</gene>
<dbReference type="PIRSF" id="PIRSF029826">
    <property type="entry name" value="UCP029826_pph"/>
    <property type="match status" value="1"/>
</dbReference>
<dbReference type="AlphaFoldDB" id="A0A0E0UYU3"/>
<proteinExistence type="predicted"/>
<dbReference type="CDD" id="cd11537">
    <property type="entry name" value="NTP-PPase_RS21-C6_like"/>
    <property type="match status" value="1"/>
</dbReference>
<reference evidence="1 2" key="1">
    <citation type="journal article" date="2011" name="J. Bacteriol.">
        <title>Genome sequence of the nonpathogenic Listeria monocytogenes serovar 4a strain M7.</title>
        <authorList>
            <person name="Chen J."/>
            <person name="Xia Y."/>
            <person name="Cheng C."/>
            <person name="Fang C."/>
            <person name="Shan Y."/>
            <person name="Jin G."/>
            <person name="Fang W."/>
        </authorList>
    </citation>
    <scope>NUCLEOTIDE SEQUENCE [LARGE SCALE GENOMIC DNA]</scope>
    <source>
        <strain evidence="1 2">M7</strain>
    </source>
</reference>
<name>A0A0E0UYU3_LISMM</name>
<dbReference type="Gene3D" id="1.10.287.1080">
    <property type="entry name" value="MazG-like"/>
    <property type="match status" value="1"/>
</dbReference>
<dbReference type="GO" id="GO:0047429">
    <property type="term" value="F:nucleoside triphosphate diphosphatase activity"/>
    <property type="evidence" value="ECO:0007669"/>
    <property type="project" value="InterPro"/>
</dbReference>
<dbReference type="SUPFAM" id="SSF101386">
    <property type="entry name" value="all-alpha NTP pyrophosphatases"/>
    <property type="match status" value="1"/>
</dbReference>
<dbReference type="PANTHER" id="PTHR46523:SF1">
    <property type="entry name" value="DCTP PYROPHOSPHATASE 1"/>
    <property type="match status" value="1"/>
</dbReference>
<dbReference type="KEGG" id="lmq:LMM7_2253"/>
<dbReference type="HOGENOM" id="CLU_110454_2_1_9"/>
<evidence type="ECO:0000313" key="2">
    <source>
        <dbReference type="Proteomes" id="UP000000486"/>
    </source>
</evidence>
<dbReference type="InterPro" id="IPR052555">
    <property type="entry name" value="dCTP_Pyrophosphatase"/>
</dbReference>